<feature type="transmembrane region" description="Helical" evidence="5">
    <location>
        <begin position="156"/>
        <end position="176"/>
    </location>
</feature>
<dbReference type="InterPro" id="IPR032694">
    <property type="entry name" value="CopC/D"/>
</dbReference>
<sequence length="181" mass="20186">MKRVIYATLLVLLLFSSTASAHTSLTNSSPADGDVITEEIHEIVLEFNTKIESTSTLKVFNEMNEEVVSHTEVNDHVMTSGFMEPVDNGTYTVEWKIIGADGHPIQDTYSFMVSREDKNLAELENDEEIPFAPNENLEEKIVQPIEAPSKIASNDVLVVILVILFTLAGGFIGWFIGRRQK</sequence>
<keyword evidence="3 6" id="KW-0732">Signal</keyword>
<dbReference type="PANTHER" id="PTHR34820">
    <property type="entry name" value="INNER MEMBRANE PROTEIN YEBZ"/>
    <property type="match status" value="1"/>
</dbReference>
<keyword evidence="4" id="KW-0186">Copper</keyword>
<dbReference type="PANTHER" id="PTHR34820:SF4">
    <property type="entry name" value="INNER MEMBRANE PROTEIN YEBZ"/>
    <property type="match status" value="1"/>
</dbReference>
<evidence type="ECO:0000313" key="9">
    <source>
        <dbReference type="Proteomes" id="UP001303902"/>
    </source>
</evidence>
<dbReference type="InterPro" id="IPR014755">
    <property type="entry name" value="Cu-Rt/internalin_Ig-like"/>
</dbReference>
<dbReference type="InterPro" id="IPR007348">
    <property type="entry name" value="CopC_dom"/>
</dbReference>
<feature type="signal peptide" evidence="6">
    <location>
        <begin position="1"/>
        <end position="21"/>
    </location>
</feature>
<name>A0ABZ0L1N8_9BACL</name>
<comment type="subcellular location">
    <subcellularLocation>
        <location evidence="1">Cell envelope</location>
    </subcellularLocation>
</comment>
<keyword evidence="2" id="KW-0479">Metal-binding</keyword>
<dbReference type="EMBL" id="CP129118">
    <property type="protein sequence ID" value="WOV86514.1"/>
    <property type="molecule type" value="Genomic_DNA"/>
</dbReference>
<reference evidence="8 9" key="1">
    <citation type="submission" date="2023-06" db="EMBL/GenBank/DDBJ databases">
        <title>Sporosarcina sp. nov., isolated from Korean tranditional fermented seafood 'Jeotgal'.</title>
        <authorList>
            <person name="Yang A.I."/>
            <person name="Shin N.-R."/>
        </authorList>
    </citation>
    <scope>NUCLEOTIDE SEQUENCE [LARGE SCALE GENOMIC DNA]</scope>
    <source>
        <strain evidence="8 9">T2O-4</strain>
    </source>
</reference>
<evidence type="ECO:0000256" key="4">
    <source>
        <dbReference type="ARBA" id="ARBA00023008"/>
    </source>
</evidence>
<evidence type="ECO:0000256" key="6">
    <source>
        <dbReference type="SAM" id="SignalP"/>
    </source>
</evidence>
<keyword evidence="5" id="KW-1133">Transmembrane helix</keyword>
<accession>A0ABZ0L1N8</accession>
<organism evidence="8 9">
    <name type="scientific">Sporosarcina oncorhynchi</name>
    <dbReference type="NCBI Taxonomy" id="3056444"/>
    <lineage>
        <taxon>Bacteria</taxon>
        <taxon>Bacillati</taxon>
        <taxon>Bacillota</taxon>
        <taxon>Bacilli</taxon>
        <taxon>Bacillales</taxon>
        <taxon>Caryophanaceae</taxon>
        <taxon>Sporosarcina</taxon>
    </lineage>
</organism>
<dbReference type="InterPro" id="IPR014756">
    <property type="entry name" value="Ig_E-set"/>
</dbReference>
<feature type="chain" id="PRO_5045269673" evidence="6">
    <location>
        <begin position="22"/>
        <end position="181"/>
    </location>
</feature>
<keyword evidence="5" id="KW-0812">Transmembrane</keyword>
<dbReference type="SUPFAM" id="SSF81296">
    <property type="entry name" value="E set domains"/>
    <property type="match status" value="1"/>
</dbReference>
<evidence type="ECO:0000256" key="1">
    <source>
        <dbReference type="ARBA" id="ARBA00004196"/>
    </source>
</evidence>
<evidence type="ECO:0000256" key="2">
    <source>
        <dbReference type="ARBA" id="ARBA00022723"/>
    </source>
</evidence>
<dbReference type="RefSeq" id="WP_317965769.1">
    <property type="nucleotide sequence ID" value="NZ_CP129118.1"/>
</dbReference>
<feature type="domain" description="CopC" evidence="7">
    <location>
        <begin position="22"/>
        <end position="113"/>
    </location>
</feature>
<dbReference type="Pfam" id="PF04234">
    <property type="entry name" value="CopC"/>
    <property type="match status" value="1"/>
</dbReference>
<dbReference type="Gene3D" id="2.60.40.1220">
    <property type="match status" value="1"/>
</dbReference>
<keyword evidence="5" id="KW-0472">Membrane</keyword>
<evidence type="ECO:0000313" key="8">
    <source>
        <dbReference type="EMBL" id="WOV86514.1"/>
    </source>
</evidence>
<protein>
    <submittedName>
        <fullName evidence="8">Copper resistance protein CopC</fullName>
    </submittedName>
</protein>
<evidence type="ECO:0000259" key="7">
    <source>
        <dbReference type="Pfam" id="PF04234"/>
    </source>
</evidence>
<evidence type="ECO:0000256" key="5">
    <source>
        <dbReference type="SAM" id="Phobius"/>
    </source>
</evidence>
<dbReference type="Proteomes" id="UP001303902">
    <property type="component" value="Chromosome"/>
</dbReference>
<keyword evidence="9" id="KW-1185">Reference proteome</keyword>
<evidence type="ECO:0000256" key="3">
    <source>
        <dbReference type="ARBA" id="ARBA00022729"/>
    </source>
</evidence>
<gene>
    <name evidence="8" type="ORF">QWT69_11390</name>
</gene>
<proteinExistence type="predicted"/>